<protein>
    <recommendedName>
        <fullName evidence="9">Pheromone autoinducer 2 transporter</fullName>
    </recommendedName>
</protein>
<feature type="transmembrane region" description="Helical" evidence="6">
    <location>
        <begin position="67"/>
        <end position="85"/>
    </location>
</feature>
<evidence type="ECO:0000256" key="1">
    <source>
        <dbReference type="ARBA" id="ARBA00004141"/>
    </source>
</evidence>
<dbReference type="PANTHER" id="PTHR21716:SF62">
    <property type="entry name" value="TRANSPORT PROTEIN YDBI-RELATED"/>
    <property type="match status" value="1"/>
</dbReference>
<feature type="transmembrane region" description="Helical" evidence="6">
    <location>
        <begin position="298"/>
        <end position="331"/>
    </location>
</feature>
<feature type="transmembrane region" description="Helical" evidence="6">
    <location>
        <begin position="16"/>
        <end position="47"/>
    </location>
</feature>
<gene>
    <name evidence="7" type="ORF">CLHOM_07780</name>
</gene>
<keyword evidence="8" id="KW-1185">Reference proteome</keyword>
<accession>A0A0L6ZCE3</accession>
<dbReference type="PANTHER" id="PTHR21716">
    <property type="entry name" value="TRANSMEMBRANE PROTEIN"/>
    <property type="match status" value="1"/>
</dbReference>
<dbReference type="InterPro" id="IPR002549">
    <property type="entry name" value="AI-2E-like"/>
</dbReference>
<evidence type="ECO:0000256" key="5">
    <source>
        <dbReference type="ARBA" id="ARBA00023136"/>
    </source>
</evidence>
<name>A0A0L6ZCE3_9CLOT</name>
<keyword evidence="4 6" id="KW-1133">Transmembrane helix</keyword>
<keyword evidence="3 6" id="KW-0812">Transmembrane</keyword>
<dbReference type="Pfam" id="PF01594">
    <property type="entry name" value="AI-2E_transport"/>
    <property type="match status" value="1"/>
</dbReference>
<evidence type="ECO:0000256" key="2">
    <source>
        <dbReference type="ARBA" id="ARBA00009773"/>
    </source>
</evidence>
<evidence type="ECO:0000313" key="8">
    <source>
        <dbReference type="Proteomes" id="UP000037043"/>
    </source>
</evidence>
<feature type="transmembrane region" description="Helical" evidence="6">
    <location>
        <begin position="229"/>
        <end position="252"/>
    </location>
</feature>
<dbReference type="Proteomes" id="UP000037043">
    <property type="component" value="Unassembled WGS sequence"/>
</dbReference>
<comment type="subcellular location">
    <subcellularLocation>
        <location evidence="1">Membrane</location>
        <topology evidence="1">Multi-pass membrane protein</topology>
    </subcellularLocation>
</comment>
<feature type="transmembrane region" description="Helical" evidence="6">
    <location>
        <begin position="202"/>
        <end position="223"/>
    </location>
</feature>
<comment type="similarity">
    <text evidence="2">Belongs to the autoinducer-2 exporter (AI-2E) (TC 2.A.86) family.</text>
</comment>
<feature type="transmembrane region" description="Helical" evidence="6">
    <location>
        <begin position="264"/>
        <end position="286"/>
    </location>
</feature>
<sequence>MVLLKELIRKENTKRILVFLLIIIFFYATREIINLELLTFLFTYLIYRMQEFILKYLRQVVPIKRKAITILLYTGLFVIIASVIYKYTPIIINQVVTIIHQLLDFKFDYNSNKITKYLFLMLKDIDIANNLQAGSDYLLQVATNAGKFSINIFIALILSLFFNLEKEEIIKFLNKFEKSKIGGVFGYFKYFGRNFLNSFAKVMQAQILIAFINAVLSVISLWVMGFHQLLGLGIMIFFLGLIPVAGVIISIIPLSIIAFKIGGIMKVVSVLVLIAVLHALEGYVLNPKFMSVNTKLPVFFTFVVLIVSEHYMGVWGLLLGIPLFMFILDLLDVKVIEEKKLINNKDLQDN</sequence>
<dbReference type="EMBL" id="LHUR01000012">
    <property type="protein sequence ID" value="KOA20636.1"/>
    <property type="molecule type" value="Genomic_DNA"/>
</dbReference>
<evidence type="ECO:0000256" key="6">
    <source>
        <dbReference type="SAM" id="Phobius"/>
    </source>
</evidence>
<dbReference type="AlphaFoldDB" id="A0A0L6ZCE3"/>
<dbReference type="GO" id="GO:0055085">
    <property type="term" value="P:transmembrane transport"/>
    <property type="evidence" value="ECO:0007669"/>
    <property type="project" value="TreeGrafter"/>
</dbReference>
<dbReference type="STRING" id="36844.SAMN04488501_103226"/>
<reference evidence="8" key="1">
    <citation type="submission" date="2015-08" db="EMBL/GenBank/DDBJ databases">
        <title>Genome sequence of the strict anaerobe Clostridium homopropionicum LuHBu1 (DSM 5847T).</title>
        <authorList>
            <person name="Poehlein A."/>
            <person name="Beck M."/>
            <person name="Schiel-Bengelsdorf B."/>
            <person name="Bengelsdorf F.R."/>
            <person name="Daniel R."/>
            <person name="Duerre P."/>
        </authorList>
    </citation>
    <scope>NUCLEOTIDE SEQUENCE [LARGE SCALE GENOMIC DNA]</scope>
    <source>
        <strain evidence="8">DSM 5847</strain>
    </source>
</reference>
<evidence type="ECO:0000256" key="3">
    <source>
        <dbReference type="ARBA" id="ARBA00022692"/>
    </source>
</evidence>
<evidence type="ECO:0008006" key="9">
    <source>
        <dbReference type="Google" id="ProtNLM"/>
    </source>
</evidence>
<feature type="transmembrane region" description="Helical" evidence="6">
    <location>
        <begin position="145"/>
        <end position="164"/>
    </location>
</feature>
<organism evidence="7 8">
    <name type="scientific">Clostridium homopropionicum DSM 5847</name>
    <dbReference type="NCBI Taxonomy" id="1121318"/>
    <lineage>
        <taxon>Bacteria</taxon>
        <taxon>Bacillati</taxon>
        <taxon>Bacillota</taxon>
        <taxon>Clostridia</taxon>
        <taxon>Eubacteriales</taxon>
        <taxon>Clostridiaceae</taxon>
        <taxon>Clostridium</taxon>
    </lineage>
</organism>
<keyword evidence="5 6" id="KW-0472">Membrane</keyword>
<comment type="caution">
    <text evidence="7">The sequence shown here is derived from an EMBL/GenBank/DDBJ whole genome shotgun (WGS) entry which is preliminary data.</text>
</comment>
<dbReference type="PATRIC" id="fig|1121318.3.peg.782"/>
<evidence type="ECO:0000313" key="7">
    <source>
        <dbReference type="EMBL" id="KOA20636.1"/>
    </source>
</evidence>
<evidence type="ECO:0000256" key="4">
    <source>
        <dbReference type="ARBA" id="ARBA00022989"/>
    </source>
</evidence>
<dbReference type="GO" id="GO:0016020">
    <property type="term" value="C:membrane"/>
    <property type="evidence" value="ECO:0007669"/>
    <property type="project" value="UniProtKB-SubCell"/>
</dbReference>
<proteinExistence type="inferred from homology"/>
<dbReference type="RefSeq" id="WP_052220368.1">
    <property type="nucleotide sequence ID" value="NZ_LHUR01000012.1"/>
</dbReference>